<dbReference type="AlphaFoldDB" id="A0A0L0D321"/>
<gene>
    <name evidence="2" type="ORF">AMSG_03171</name>
</gene>
<feature type="compositionally biased region" description="Basic and acidic residues" evidence="1">
    <location>
        <begin position="1"/>
        <end position="17"/>
    </location>
</feature>
<sequence length="102" mass="11304">MADTPPKDEAPETRQVDGEQQNGGPAASVKLDDDDLALLASVEQQSRTDILRSQAITAPKKAKKKKKKKKKEKESESGEDADVVFDHKQITDEERELLEMLG</sequence>
<reference evidence="2 3" key="1">
    <citation type="submission" date="2010-05" db="EMBL/GenBank/DDBJ databases">
        <title>The Genome Sequence of Thecamonas trahens ATCC 50062.</title>
        <authorList>
            <consortium name="The Broad Institute Genome Sequencing Platform"/>
            <person name="Russ C."/>
            <person name="Cuomo C."/>
            <person name="Shea T."/>
            <person name="Young S.K."/>
            <person name="Zeng Q."/>
            <person name="Koehrsen M."/>
            <person name="Haas B."/>
            <person name="Borodovsky M."/>
            <person name="Guigo R."/>
            <person name="Alvarado L."/>
            <person name="Berlin A."/>
            <person name="Bochicchio J."/>
            <person name="Borenstein D."/>
            <person name="Chapman S."/>
            <person name="Chen Z."/>
            <person name="Freedman E."/>
            <person name="Gellesch M."/>
            <person name="Goldberg J."/>
            <person name="Griggs A."/>
            <person name="Gujja S."/>
            <person name="Heilman E."/>
            <person name="Heiman D."/>
            <person name="Hepburn T."/>
            <person name="Howarth C."/>
            <person name="Jen D."/>
            <person name="Larson L."/>
            <person name="Mehta T."/>
            <person name="Park D."/>
            <person name="Pearson M."/>
            <person name="Roberts A."/>
            <person name="Saif S."/>
            <person name="Shenoy N."/>
            <person name="Sisk P."/>
            <person name="Stolte C."/>
            <person name="Sykes S."/>
            <person name="Thomson T."/>
            <person name="Walk T."/>
            <person name="White J."/>
            <person name="Yandava C."/>
            <person name="Burger G."/>
            <person name="Gray M.W."/>
            <person name="Holland P.W.H."/>
            <person name="King N."/>
            <person name="Lang F.B.F."/>
            <person name="Roger A.J."/>
            <person name="Ruiz-Trillo I."/>
            <person name="Lander E."/>
            <person name="Nusbaum C."/>
        </authorList>
    </citation>
    <scope>NUCLEOTIDE SEQUENCE [LARGE SCALE GENOMIC DNA]</scope>
    <source>
        <strain evidence="2 3">ATCC 50062</strain>
    </source>
</reference>
<name>A0A0L0D321_THETB</name>
<dbReference type="RefSeq" id="XP_013760022.1">
    <property type="nucleotide sequence ID" value="XM_013904568.1"/>
</dbReference>
<dbReference type="EMBL" id="GL349444">
    <property type="protein sequence ID" value="KNC46742.1"/>
    <property type="molecule type" value="Genomic_DNA"/>
</dbReference>
<feature type="region of interest" description="Disordered" evidence="1">
    <location>
        <begin position="50"/>
        <end position="83"/>
    </location>
</feature>
<feature type="region of interest" description="Disordered" evidence="1">
    <location>
        <begin position="1"/>
        <end position="29"/>
    </location>
</feature>
<feature type="compositionally biased region" description="Basic residues" evidence="1">
    <location>
        <begin position="60"/>
        <end position="71"/>
    </location>
</feature>
<accession>A0A0L0D321</accession>
<protein>
    <submittedName>
        <fullName evidence="2">Uncharacterized protein</fullName>
    </submittedName>
</protein>
<proteinExistence type="predicted"/>
<keyword evidence="3" id="KW-1185">Reference proteome</keyword>
<dbReference type="Proteomes" id="UP000054408">
    <property type="component" value="Unassembled WGS sequence"/>
</dbReference>
<evidence type="ECO:0000313" key="3">
    <source>
        <dbReference type="Proteomes" id="UP000054408"/>
    </source>
</evidence>
<evidence type="ECO:0000256" key="1">
    <source>
        <dbReference type="SAM" id="MobiDB-lite"/>
    </source>
</evidence>
<organism evidence="2 3">
    <name type="scientific">Thecamonas trahens ATCC 50062</name>
    <dbReference type="NCBI Taxonomy" id="461836"/>
    <lineage>
        <taxon>Eukaryota</taxon>
        <taxon>Apusozoa</taxon>
        <taxon>Apusomonadida</taxon>
        <taxon>Apusomonadidae</taxon>
        <taxon>Thecamonas</taxon>
    </lineage>
</organism>
<evidence type="ECO:0000313" key="2">
    <source>
        <dbReference type="EMBL" id="KNC46742.1"/>
    </source>
</evidence>
<dbReference type="GeneID" id="25562792"/>